<evidence type="ECO:0000259" key="3">
    <source>
        <dbReference type="Pfam" id="PF15609"/>
    </source>
</evidence>
<evidence type="ECO:0000313" key="4">
    <source>
        <dbReference type="EMBL" id="KAB1660049.1"/>
    </source>
</evidence>
<dbReference type="SUPFAM" id="SSF53271">
    <property type="entry name" value="PRTase-like"/>
    <property type="match status" value="1"/>
</dbReference>
<feature type="compositionally biased region" description="Basic and acidic residues" evidence="1">
    <location>
        <begin position="513"/>
        <end position="523"/>
    </location>
</feature>
<protein>
    <recommendedName>
        <fullName evidence="6">Phosphoribosyltransferase</fullName>
    </recommendedName>
</protein>
<dbReference type="EMBL" id="WBJZ01000004">
    <property type="protein sequence ID" value="KAB1660049.1"/>
    <property type="molecule type" value="Genomic_DNA"/>
</dbReference>
<reference evidence="4 5" key="1">
    <citation type="submission" date="2019-09" db="EMBL/GenBank/DDBJ databases">
        <title>Phylogeny of genus Pseudoclavibacter and closely related genus.</title>
        <authorList>
            <person name="Li Y."/>
        </authorList>
    </citation>
    <scope>NUCLEOTIDE SEQUENCE [LARGE SCALE GENOMIC DNA]</scope>
    <source>
        <strain evidence="4 5">DSM 23821</strain>
    </source>
</reference>
<dbReference type="InterPro" id="IPR029057">
    <property type="entry name" value="PRTase-like"/>
</dbReference>
<sequence>MGAEDAAARRGLRGRGRGDDRRRPPGSEHAMNAWTGGHVRDETGIVLHGDPVRSAVPVERLVGLALRRNPRRVHLLVSTVLAKHVPTPPALALAAGHVLGGYVAARLDDAAPDPRPAELLAAALDPDERTTGADEGRFDALRAATAATPRDRPDVRVIGYAETATGLGHLVAEALGARYLHSTRHVPAPGAPAIGFEEEHSHATSHVLSPVDDDWLVADGTVVLVDDEISTGTTVINTVREMHAVRPQRHWVVASLIDLRSAADRARVDALAAELGTRIDVVALGVGTVHLPDDVRERAERLIGAPSQPSGAEDAVAVVGAEAVLGDAGVAGGVSDGGETDDAGATSDVVDVEVDVRPIRSARFGVEGTVEPAVVRRIADAIDPVAGDGSVLVLGSEEFIALPVHVADALRAPGRAVRFSTTTRSPIAPVDRDDYAIAGAIRFRSHDETVDGPGERFAYNLTRGGRRFDTIVFMPEPGLPAGALDAAEGVVAALRRVTARVVVVHTPAWHPPVVDERGPRDRPLGASGHPDTSIPERTR</sequence>
<feature type="region of interest" description="Disordered" evidence="1">
    <location>
        <begin position="1"/>
        <end position="34"/>
    </location>
</feature>
<proteinExistence type="predicted"/>
<dbReference type="InterPro" id="IPR011214">
    <property type="entry name" value="UCP020967"/>
</dbReference>
<dbReference type="OrthoDB" id="56827at2"/>
<comment type="caution">
    <text evidence="4">The sequence shown here is derived from an EMBL/GenBank/DDBJ whole genome shotgun (WGS) entry which is preliminary data.</text>
</comment>
<keyword evidence="5" id="KW-1185">Reference proteome</keyword>
<dbReference type="Proteomes" id="UP000467240">
    <property type="component" value="Unassembled WGS sequence"/>
</dbReference>
<evidence type="ECO:0000313" key="5">
    <source>
        <dbReference type="Proteomes" id="UP000467240"/>
    </source>
</evidence>
<dbReference type="InterPro" id="IPR041688">
    <property type="entry name" value="PRTase_2"/>
</dbReference>
<dbReference type="Pfam" id="PF12500">
    <property type="entry name" value="TRSP"/>
    <property type="match status" value="1"/>
</dbReference>
<dbReference type="Gene3D" id="3.40.50.2020">
    <property type="match status" value="1"/>
</dbReference>
<dbReference type="InterPro" id="IPR000836">
    <property type="entry name" value="PRTase_dom"/>
</dbReference>
<feature type="domain" description="Orotate phosphoribosyltransferase-like" evidence="3">
    <location>
        <begin position="61"/>
        <end position="287"/>
    </location>
</feature>
<dbReference type="CDD" id="cd06223">
    <property type="entry name" value="PRTases_typeI"/>
    <property type="match status" value="1"/>
</dbReference>
<accession>A0A7J5BZG6</accession>
<dbReference type="Pfam" id="PF15609">
    <property type="entry name" value="PRTase_2"/>
    <property type="match status" value="1"/>
</dbReference>
<feature type="domain" description="TRSP" evidence="2">
    <location>
        <begin position="361"/>
        <end position="478"/>
    </location>
</feature>
<dbReference type="AlphaFoldDB" id="A0A7J5BZG6"/>
<evidence type="ECO:0008006" key="6">
    <source>
        <dbReference type="Google" id="ProtNLM"/>
    </source>
</evidence>
<gene>
    <name evidence="4" type="ORF">F8O01_03715</name>
</gene>
<dbReference type="PIRSF" id="PIRSF020967">
    <property type="entry name" value="UCP020967"/>
    <property type="match status" value="1"/>
</dbReference>
<evidence type="ECO:0000259" key="2">
    <source>
        <dbReference type="Pfam" id="PF12500"/>
    </source>
</evidence>
<organism evidence="4 5">
    <name type="scientific">Pseudoclavibacter chungangensis</name>
    <dbReference type="NCBI Taxonomy" id="587635"/>
    <lineage>
        <taxon>Bacteria</taxon>
        <taxon>Bacillati</taxon>
        <taxon>Actinomycetota</taxon>
        <taxon>Actinomycetes</taxon>
        <taxon>Micrococcales</taxon>
        <taxon>Microbacteriaceae</taxon>
        <taxon>Pseudoclavibacter</taxon>
    </lineage>
</organism>
<name>A0A7J5BZG6_9MICO</name>
<feature type="region of interest" description="Disordered" evidence="1">
    <location>
        <begin position="510"/>
        <end position="539"/>
    </location>
</feature>
<evidence type="ECO:0000256" key="1">
    <source>
        <dbReference type="SAM" id="MobiDB-lite"/>
    </source>
</evidence>
<dbReference type="InterPro" id="IPR022537">
    <property type="entry name" value="TRSP_dom"/>
</dbReference>
<feature type="compositionally biased region" description="Basic and acidic residues" evidence="1">
    <location>
        <begin position="16"/>
        <end position="26"/>
    </location>
</feature>